<dbReference type="UniPathway" id="UPA00094"/>
<feature type="compositionally biased region" description="Basic and acidic residues" evidence="9">
    <location>
        <begin position="8"/>
        <end position="34"/>
    </location>
</feature>
<keyword evidence="12" id="KW-1185">Reference proteome</keyword>
<dbReference type="AlphaFoldDB" id="A0A4Q7ZL04"/>
<comment type="caution">
    <text evidence="11">The sequence shown here is derived from an EMBL/GenBank/DDBJ whole genome shotgun (WGS) entry which is preliminary data.</text>
</comment>
<keyword evidence="6 8" id="KW-0275">Fatty acid biosynthesis</keyword>
<dbReference type="PROSITE" id="PS50968">
    <property type="entry name" value="BIOTINYL_LIPOYL"/>
    <property type="match status" value="1"/>
</dbReference>
<keyword evidence="3 8" id="KW-0444">Lipid biosynthesis</keyword>
<sequence>MTHSLTNNHRDQNATGADRTHRAPERERPHADLADLVERLRDSALRFLEEAPQPPRAMRLSADGVSFEIEWPEPGAGAPVDVPALELTPPERPAPPAAPPGRRFLAAPMVGVFYRASAPGAPPFVREGDVVAAGQQIGIIEAMKLMVPVEADQAGRVTAALKADGEPVEFGEHLFALADVDAG</sequence>
<keyword evidence="5 8" id="KW-0443">Lipid metabolism</keyword>
<dbReference type="Proteomes" id="UP000292564">
    <property type="component" value="Unassembled WGS sequence"/>
</dbReference>
<gene>
    <name evidence="11" type="ORF">EV385_3465</name>
</gene>
<evidence type="ECO:0000256" key="1">
    <source>
        <dbReference type="ARBA" id="ARBA00005194"/>
    </source>
</evidence>
<evidence type="ECO:0000313" key="11">
    <source>
        <dbReference type="EMBL" id="RZU51632.1"/>
    </source>
</evidence>
<dbReference type="GO" id="GO:0006633">
    <property type="term" value="P:fatty acid biosynthetic process"/>
    <property type="evidence" value="ECO:0007669"/>
    <property type="project" value="UniProtKB-UniPathway"/>
</dbReference>
<evidence type="ECO:0000256" key="2">
    <source>
        <dbReference type="ARBA" id="ARBA00017562"/>
    </source>
</evidence>
<reference evidence="11 12" key="1">
    <citation type="submission" date="2019-02" db="EMBL/GenBank/DDBJ databases">
        <title>Sequencing the genomes of 1000 actinobacteria strains.</title>
        <authorList>
            <person name="Klenk H.-P."/>
        </authorList>
    </citation>
    <scope>NUCLEOTIDE SEQUENCE [LARGE SCALE GENOMIC DNA]</scope>
    <source>
        <strain evidence="11 12">DSM 45162</strain>
    </source>
</reference>
<protein>
    <recommendedName>
        <fullName evidence="2 8">Biotin carboxyl carrier protein of acetyl-CoA carboxylase</fullName>
    </recommendedName>
</protein>
<dbReference type="InterPro" id="IPR001249">
    <property type="entry name" value="AcCoA_biotinCC"/>
</dbReference>
<evidence type="ECO:0000256" key="5">
    <source>
        <dbReference type="ARBA" id="ARBA00023098"/>
    </source>
</evidence>
<feature type="region of interest" description="Disordered" evidence="9">
    <location>
        <begin position="1"/>
        <end position="34"/>
    </location>
</feature>
<dbReference type="InterPro" id="IPR011053">
    <property type="entry name" value="Single_hybrid_motif"/>
</dbReference>
<dbReference type="PANTHER" id="PTHR45266:SF3">
    <property type="entry name" value="OXALOACETATE DECARBOXYLASE ALPHA CHAIN"/>
    <property type="match status" value="1"/>
</dbReference>
<dbReference type="RefSeq" id="WP_242624927.1">
    <property type="nucleotide sequence ID" value="NZ_SHKY01000001.1"/>
</dbReference>
<evidence type="ECO:0000259" key="10">
    <source>
        <dbReference type="PROSITE" id="PS50968"/>
    </source>
</evidence>
<dbReference type="InterPro" id="IPR000089">
    <property type="entry name" value="Biotin_lipoyl"/>
</dbReference>
<organism evidence="11 12">
    <name type="scientific">Krasilnikovia cinnamomea</name>
    <dbReference type="NCBI Taxonomy" id="349313"/>
    <lineage>
        <taxon>Bacteria</taxon>
        <taxon>Bacillati</taxon>
        <taxon>Actinomycetota</taxon>
        <taxon>Actinomycetes</taxon>
        <taxon>Micromonosporales</taxon>
        <taxon>Micromonosporaceae</taxon>
        <taxon>Krasilnikovia</taxon>
    </lineage>
</organism>
<dbReference type="InterPro" id="IPR001882">
    <property type="entry name" value="Biotin_BS"/>
</dbReference>
<comment type="pathway">
    <text evidence="1 8">Lipid metabolism; fatty acid biosynthesis.</text>
</comment>
<evidence type="ECO:0000256" key="8">
    <source>
        <dbReference type="RuleBase" id="RU364072"/>
    </source>
</evidence>
<keyword evidence="4 8" id="KW-0276">Fatty acid metabolism</keyword>
<name>A0A4Q7ZL04_9ACTN</name>
<feature type="compositionally biased region" description="Pro residues" evidence="9">
    <location>
        <begin position="90"/>
        <end position="99"/>
    </location>
</feature>
<dbReference type="PANTHER" id="PTHR45266">
    <property type="entry name" value="OXALOACETATE DECARBOXYLASE ALPHA CHAIN"/>
    <property type="match status" value="1"/>
</dbReference>
<accession>A0A4Q7ZL04</accession>
<dbReference type="GO" id="GO:0003989">
    <property type="term" value="F:acetyl-CoA carboxylase activity"/>
    <property type="evidence" value="ECO:0007669"/>
    <property type="project" value="InterPro"/>
</dbReference>
<feature type="region of interest" description="Disordered" evidence="9">
    <location>
        <begin position="78"/>
        <end position="99"/>
    </location>
</feature>
<dbReference type="PROSITE" id="PS00188">
    <property type="entry name" value="BIOTIN"/>
    <property type="match status" value="1"/>
</dbReference>
<evidence type="ECO:0000256" key="9">
    <source>
        <dbReference type="SAM" id="MobiDB-lite"/>
    </source>
</evidence>
<dbReference type="EMBL" id="SHKY01000001">
    <property type="protein sequence ID" value="RZU51632.1"/>
    <property type="molecule type" value="Genomic_DNA"/>
</dbReference>
<dbReference type="Pfam" id="PF00364">
    <property type="entry name" value="Biotin_lipoyl"/>
    <property type="match status" value="1"/>
</dbReference>
<evidence type="ECO:0000256" key="7">
    <source>
        <dbReference type="ARBA" id="ARBA00023267"/>
    </source>
</evidence>
<dbReference type="CDD" id="cd06850">
    <property type="entry name" value="biotinyl_domain"/>
    <property type="match status" value="1"/>
</dbReference>
<proteinExistence type="predicted"/>
<feature type="domain" description="Lipoyl-binding" evidence="10">
    <location>
        <begin position="102"/>
        <end position="178"/>
    </location>
</feature>
<dbReference type="PRINTS" id="PR01071">
    <property type="entry name" value="ACOABIOTINCC"/>
</dbReference>
<evidence type="ECO:0000256" key="4">
    <source>
        <dbReference type="ARBA" id="ARBA00022832"/>
    </source>
</evidence>
<evidence type="ECO:0000256" key="6">
    <source>
        <dbReference type="ARBA" id="ARBA00023160"/>
    </source>
</evidence>
<evidence type="ECO:0000313" key="12">
    <source>
        <dbReference type="Proteomes" id="UP000292564"/>
    </source>
</evidence>
<dbReference type="SUPFAM" id="SSF51230">
    <property type="entry name" value="Single hybrid motif"/>
    <property type="match status" value="1"/>
</dbReference>
<keyword evidence="7 8" id="KW-0092">Biotin</keyword>
<dbReference type="Gene3D" id="2.40.50.100">
    <property type="match status" value="1"/>
</dbReference>
<dbReference type="InterPro" id="IPR050709">
    <property type="entry name" value="Biotin_Carboxyl_Carrier/Decarb"/>
</dbReference>
<evidence type="ECO:0000256" key="3">
    <source>
        <dbReference type="ARBA" id="ARBA00022516"/>
    </source>
</evidence>
<dbReference type="GO" id="GO:0009317">
    <property type="term" value="C:acetyl-CoA carboxylase complex"/>
    <property type="evidence" value="ECO:0007669"/>
    <property type="project" value="InterPro"/>
</dbReference>
<comment type="function">
    <text evidence="8">This protein is a component of the acetyl coenzyme A carboxylase complex; first, biotin carboxylase catalyzes the carboxylation of the carrier protein and then the transcarboxylase transfers the carboxyl group to form malonyl-CoA.</text>
</comment>